<feature type="non-terminal residue" evidence="1">
    <location>
        <position position="170"/>
    </location>
</feature>
<evidence type="ECO:0000313" key="2">
    <source>
        <dbReference type="Proteomes" id="UP000092321"/>
    </source>
</evidence>
<keyword evidence="2" id="KW-1185">Reference proteome</keyword>
<protein>
    <submittedName>
        <fullName evidence="1">Uncharacterized protein</fullName>
    </submittedName>
</protein>
<comment type="caution">
    <text evidence="1">The sequence shown here is derived from an EMBL/GenBank/DDBJ whole genome shotgun (WGS) entry which is preliminary data.</text>
</comment>
<dbReference type="OrthoDB" id="3970938at2759"/>
<sequence>MELSETQKELLEFLKNFKDYSYIGKLINSNELWFDRLEQELILLDKSGKIDYTMENIEEIAKDAYPLVFNCSKYTYQYLDALYIVLIEGILKDYLLQTVNADFLVIQDKLNDYKARVHNSGRPTSKKEIEKIQHWNKMLISKKLDFHITERLIELFETKFAEIIKKNQED</sequence>
<evidence type="ECO:0000313" key="1">
    <source>
        <dbReference type="EMBL" id="OBA27759.1"/>
    </source>
</evidence>
<dbReference type="AlphaFoldDB" id="A0A1B7TG85"/>
<name>A0A1B7TG85_9ASCO</name>
<dbReference type="EMBL" id="LXPE01000007">
    <property type="protein sequence ID" value="OBA27759.1"/>
    <property type="molecule type" value="Genomic_DNA"/>
</dbReference>
<accession>A0A1B7TG85</accession>
<dbReference type="Proteomes" id="UP000092321">
    <property type="component" value="Unassembled WGS sequence"/>
</dbReference>
<reference evidence="2" key="1">
    <citation type="journal article" date="2016" name="Proc. Natl. Acad. Sci. U.S.A.">
        <title>Comparative genomics of biotechnologically important yeasts.</title>
        <authorList>
            <person name="Riley R."/>
            <person name="Haridas S."/>
            <person name="Wolfe K.H."/>
            <person name="Lopes M.R."/>
            <person name="Hittinger C.T."/>
            <person name="Goeker M."/>
            <person name="Salamov A.A."/>
            <person name="Wisecaver J.H."/>
            <person name="Long T.M."/>
            <person name="Calvey C.H."/>
            <person name="Aerts A.L."/>
            <person name="Barry K.W."/>
            <person name="Choi C."/>
            <person name="Clum A."/>
            <person name="Coughlan A.Y."/>
            <person name="Deshpande S."/>
            <person name="Douglass A.P."/>
            <person name="Hanson S.J."/>
            <person name="Klenk H.-P."/>
            <person name="LaButti K.M."/>
            <person name="Lapidus A."/>
            <person name="Lindquist E.A."/>
            <person name="Lipzen A.M."/>
            <person name="Meier-Kolthoff J.P."/>
            <person name="Ohm R.A."/>
            <person name="Otillar R.P."/>
            <person name="Pangilinan J.L."/>
            <person name="Peng Y."/>
            <person name="Rokas A."/>
            <person name="Rosa C.A."/>
            <person name="Scheuner C."/>
            <person name="Sibirny A.A."/>
            <person name="Slot J.C."/>
            <person name="Stielow J.B."/>
            <person name="Sun H."/>
            <person name="Kurtzman C.P."/>
            <person name="Blackwell M."/>
            <person name="Grigoriev I.V."/>
            <person name="Jeffries T.W."/>
        </authorList>
    </citation>
    <scope>NUCLEOTIDE SEQUENCE [LARGE SCALE GENOMIC DNA]</scope>
    <source>
        <strain evidence="2">NRRL Y-1626</strain>
    </source>
</reference>
<gene>
    <name evidence="1" type="ORF">HANVADRAFT_52179</name>
</gene>
<proteinExistence type="predicted"/>
<organism evidence="1 2">
    <name type="scientific">Hanseniaspora valbyensis NRRL Y-1626</name>
    <dbReference type="NCBI Taxonomy" id="766949"/>
    <lineage>
        <taxon>Eukaryota</taxon>
        <taxon>Fungi</taxon>
        <taxon>Dikarya</taxon>
        <taxon>Ascomycota</taxon>
        <taxon>Saccharomycotina</taxon>
        <taxon>Saccharomycetes</taxon>
        <taxon>Saccharomycodales</taxon>
        <taxon>Saccharomycodaceae</taxon>
        <taxon>Hanseniaspora</taxon>
    </lineage>
</organism>